<evidence type="ECO:0000313" key="6">
    <source>
        <dbReference type="Proteomes" id="UP000717585"/>
    </source>
</evidence>
<reference evidence="5" key="1">
    <citation type="submission" date="2021-05" db="EMBL/GenBank/DDBJ databases">
        <title>A free-living protist that lacks canonical eukaryotic 1 DNA replication and segregation systems.</title>
        <authorList>
            <person name="Salas-Leiva D.E."/>
            <person name="Tromer E.C."/>
            <person name="Curtis B.A."/>
            <person name="Jerlstrom-Hultqvist J."/>
            <person name="Kolisko M."/>
            <person name="Yi Z."/>
            <person name="Salas-Leiva J.S."/>
            <person name="Gallot-Lavallee L."/>
            <person name="Kops G.J.P.L."/>
            <person name="Archibald J.M."/>
            <person name="Simpson A.G.B."/>
            <person name="Roger A.J."/>
        </authorList>
    </citation>
    <scope>NUCLEOTIDE SEQUENCE</scope>
    <source>
        <strain evidence="5">BICM</strain>
    </source>
</reference>
<dbReference type="EMBL" id="JAHDYR010000005">
    <property type="protein sequence ID" value="KAG9396797.1"/>
    <property type="molecule type" value="Genomic_DNA"/>
</dbReference>
<keyword evidence="5" id="KW-0648">Protein biosynthesis</keyword>
<dbReference type="AlphaFoldDB" id="A0A8J6BBG7"/>
<dbReference type="Gene3D" id="3.30.70.330">
    <property type="match status" value="1"/>
</dbReference>
<dbReference type="PROSITE" id="PS50102">
    <property type="entry name" value="RRM"/>
    <property type="match status" value="1"/>
</dbReference>
<evidence type="ECO:0000256" key="3">
    <source>
        <dbReference type="SAM" id="MobiDB-lite"/>
    </source>
</evidence>
<organism evidence="5 6">
    <name type="scientific">Carpediemonas membranifera</name>
    <dbReference type="NCBI Taxonomy" id="201153"/>
    <lineage>
        <taxon>Eukaryota</taxon>
        <taxon>Metamonada</taxon>
        <taxon>Carpediemonas-like organisms</taxon>
        <taxon>Carpediemonas</taxon>
    </lineage>
</organism>
<dbReference type="OrthoDB" id="439808at2759"/>
<evidence type="ECO:0000313" key="5">
    <source>
        <dbReference type="EMBL" id="KAG9396797.1"/>
    </source>
</evidence>
<dbReference type="InterPro" id="IPR012677">
    <property type="entry name" value="Nucleotide-bd_a/b_plait_sf"/>
</dbReference>
<dbReference type="Pfam" id="PF00076">
    <property type="entry name" value="RRM_1"/>
    <property type="match status" value="1"/>
</dbReference>
<dbReference type="InterPro" id="IPR000504">
    <property type="entry name" value="RRM_dom"/>
</dbReference>
<gene>
    <name evidence="5" type="ORF">J8273_1840</name>
</gene>
<dbReference type="GO" id="GO:0003743">
    <property type="term" value="F:translation initiation factor activity"/>
    <property type="evidence" value="ECO:0007669"/>
    <property type="project" value="UniProtKB-KW"/>
</dbReference>
<sequence length="231" mass="25704">MSVIQKVRVPRRVAERLELPGFGVEANQDPIHLITVEELQTVSLIPQSVILLRKRQEEEDGKKKEEAKVAFACRICGGSHMTINCPNKGNAPVDDLTVHAPEQPASTGGAYVPPSKRGQPGAMGRVASHQEPCCRIDGLADTITEDMIRDLFNHDKLGEPRMSMETPTRVKIVTDYNTGASRGFGYVNFSTIEAAKTAAERYNRTPFHNIILSVQYHERDENGRDRRGRGR</sequence>
<dbReference type="InterPro" id="IPR035979">
    <property type="entry name" value="RBD_domain_sf"/>
</dbReference>
<accession>A0A8J6BBG7</accession>
<name>A0A8J6BBG7_9EUKA</name>
<keyword evidence="6" id="KW-1185">Reference proteome</keyword>
<dbReference type="Pfam" id="PF12353">
    <property type="entry name" value="eIF3g"/>
    <property type="match status" value="1"/>
</dbReference>
<keyword evidence="5" id="KW-0396">Initiation factor</keyword>
<dbReference type="PANTHER" id="PTHR10352">
    <property type="entry name" value="EUKARYOTIC TRANSLATION INITIATION FACTOR 3 SUBUNIT G"/>
    <property type="match status" value="1"/>
</dbReference>
<evidence type="ECO:0000256" key="2">
    <source>
        <dbReference type="PROSITE-ProRule" id="PRU00176"/>
    </source>
</evidence>
<dbReference type="Proteomes" id="UP000717585">
    <property type="component" value="Unassembled WGS sequence"/>
</dbReference>
<dbReference type="InterPro" id="IPR024675">
    <property type="entry name" value="eIF3g_N"/>
</dbReference>
<evidence type="ECO:0000256" key="1">
    <source>
        <dbReference type="ARBA" id="ARBA00022884"/>
    </source>
</evidence>
<keyword evidence="1 2" id="KW-0694">RNA-binding</keyword>
<feature type="region of interest" description="Disordered" evidence="3">
    <location>
        <begin position="103"/>
        <end position="128"/>
    </location>
</feature>
<feature type="domain" description="RRM" evidence="4">
    <location>
        <begin position="136"/>
        <end position="219"/>
    </location>
</feature>
<evidence type="ECO:0000259" key="4">
    <source>
        <dbReference type="PROSITE" id="PS50102"/>
    </source>
</evidence>
<proteinExistence type="predicted"/>
<dbReference type="GO" id="GO:0003723">
    <property type="term" value="F:RNA binding"/>
    <property type="evidence" value="ECO:0007669"/>
    <property type="project" value="UniProtKB-UniRule"/>
</dbReference>
<dbReference type="SUPFAM" id="SSF54928">
    <property type="entry name" value="RNA-binding domain, RBD"/>
    <property type="match status" value="1"/>
</dbReference>
<protein>
    <submittedName>
        <fullName evidence="5">Eukaryotic translation initiation factor 3 subunit G</fullName>
    </submittedName>
</protein>
<dbReference type="SMART" id="SM00360">
    <property type="entry name" value="RRM"/>
    <property type="match status" value="1"/>
</dbReference>
<comment type="caution">
    <text evidence="5">The sequence shown here is derived from an EMBL/GenBank/DDBJ whole genome shotgun (WGS) entry which is preliminary data.</text>
</comment>